<evidence type="ECO:0000313" key="2">
    <source>
        <dbReference type="Proteomes" id="UP001595704"/>
    </source>
</evidence>
<keyword evidence="2" id="KW-1185">Reference proteome</keyword>
<dbReference type="RefSeq" id="WP_191320958.1">
    <property type="nucleotide sequence ID" value="NZ_BNCG01000032.1"/>
</dbReference>
<gene>
    <name evidence="1" type="ORF">ACFONL_00020</name>
</gene>
<comment type="caution">
    <text evidence="1">The sequence shown here is derived from an EMBL/GenBank/DDBJ whole genome shotgun (WGS) entry which is preliminary data.</text>
</comment>
<organism evidence="1 2">
    <name type="scientific">Camelimonas fluminis</name>
    <dbReference type="NCBI Taxonomy" id="1576911"/>
    <lineage>
        <taxon>Bacteria</taxon>
        <taxon>Pseudomonadati</taxon>
        <taxon>Pseudomonadota</taxon>
        <taxon>Alphaproteobacteria</taxon>
        <taxon>Hyphomicrobiales</taxon>
        <taxon>Chelatococcaceae</taxon>
        <taxon>Camelimonas</taxon>
    </lineage>
</organism>
<sequence length="167" mass="18452">MRTPTTIRVNARHRNGDAVETTVQIDSPTTAPVLLTEHIDTIIEEATRQFAAACVPYDIFTSDSDYLDAIDRLAASYSLEMISIHAPDAATTPYRCSASIDTDALKNVGQPNRELPIDVVVSAIDVIDADIRARCRIALMLLAGRQHSQEQFIELLQDIEVTENRSL</sequence>
<dbReference type="EMBL" id="JBHRYC010000001">
    <property type="protein sequence ID" value="MFC3635786.1"/>
    <property type="molecule type" value="Genomic_DNA"/>
</dbReference>
<dbReference type="Proteomes" id="UP001595704">
    <property type="component" value="Unassembled WGS sequence"/>
</dbReference>
<evidence type="ECO:0000313" key="1">
    <source>
        <dbReference type="EMBL" id="MFC3635786.1"/>
    </source>
</evidence>
<protein>
    <submittedName>
        <fullName evidence="1">Uncharacterized protein</fullName>
    </submittedName>
</protein>
<reference evidence="2" key="1">
    <citation type="journal article" date="2019" name="Int. J. Syst. Evol. Microbiol.">
        <title>The Global Catalogue of Microorganisms (GCM) 10K type strain sequencing project: providing services to taxonomists for standard genome sequencing and annotation.</title>
        <authorList>
            <consortium name="The Broad Institute Genomics Platform"/>
            <consortium name="The Broad Institute Genome Sequencing Center for Infectious Disease"/>
            <person name="Wu L."/>
            <person name="Ma J."/>
        </authorList>
    </citation>
    <scope>NUCLEOTIDE SEQUENCE [LARGE SCALE GENOMIC DNA]</scope>
    <source>
        <strain evidence="2">KCTC 42282</strain>
    </source>
</reference>
<accession>A0ABV7UBB2</accession>
<name>A0ABV7UBB2_9HYPH</name>
<proteinExistence type="predicted"/>